<evidence type="ECO:0000259" key="1">
    <source>
        <dbReference type="Pfam" id="PF00408"/>
    </source>
</evidence>
<dbReference type="Gene3D" id="3.30.310.50">
    <property type="entry name" value="Alpha-D-phosphohexomutase, C-terminal domain"/>
    <property type="match status" value="1"/>
</dbReference>
<evidence type="ECO:0000313" key="2">
    <source>
        <dbReference type="EMBL" id="MBZ0160815.1"/>
    </source>
</evidence>
<organism evidence="2 3">
    <name type="scientific">Candidatus Methylomirabilis tolerans</name>
    <dbReference type="NCBI Taxonomy" id="3123416"/>
    <lineage>
        <taxon>Bacteria</taxon>
        <taxon>Candidatus Methylomirabilota</taxon>
        <taxon>Candidatus Methylomirabilia</taxon>
        <taxon>Candidatus Methylomirabilales</taxon>
        <taxon>Candidatus Methylomirabilaceae</taxon>
        <taxon>Candidatus Methylomirabilis</taxon>
    </lineage>
</organism>
<protein>
    <submittedName>
        <fullName evidence="2">Phosphoglucosamine mutase</fullName>
        <ecNumber evidence="2">5.4.2.10</ecNumber>
    </submittedName>
</protein>
<proteinExistence type="predicted"/>
<dbReference type="Proteomes" id="UP001197609">
    <property type="component" value="Unassembled WGS sequence"/>
</dbReference>
<dbReference type="EMBL" id="JAIOIU010000152">
    <property type="protein sequence ID" value="MBZ0160815.1"/>
    <property type="molecule type" value="Genomic_DNA"/>
</dbReference>
<dbReference type="Pfam" id="PF00408">
    <property type="entry name" value="PGM_PMM_IV"/>
    <property type="match status" value="1"/>
</dbReference>
<feature type="non-terminal residue" evidence="2">
    <location>
        <position position="1"/>
    </location>
</feature>
<comment type="caution">
    <text evidence="2">The sequence shown here is derived from an EMBL/GenBank/DDBJ whole genome shotgun (WGS) entry which is preliminary data.</text>
</comment>
<dbReference type="InterPro" id="IPR036900">
    <property type="entry name" value="A-D-PHexomutase_C_sf"/>
</dbReference>
<feature type="domain" description="Alpha-D-phosphohexomutase C-terminal" evidence="1">
    <location>
        <begin position="3"/>
        <end position="41"/>
    </location>
</feature>
<dbReference type="SUPFAM" id="SSF55957">
    <property type="entry name" value="Phosphoglucomutase, C-terminal domain"/>
    <property type="match status" value="1"/>
</dbReference>
<accession>A0AAJ1EK98</accession>
<keyword evidence="2" id="KW-0413">Isomerase</keyword>
<dbReference type="InterPro" id="IPR005843">
    <property type="entry name" value="A-D-PHexomutase_C"/>
</dbReference>
<gene>
    <name evidence="2" type="primary">glmM</name>
    <name evidence="2" type="ORF">K8G79_11885</name>
</gene>
<sequence length="48" mass="5128">ASLGGKGRVLVRVSGTEPVVRVMIEGEEPAKVERLARDIALVIEKELG</sequence>
<dbReference type="AlphaFoldDB" id="A0AAJ1EK98"/>
<name>A0AAJ1EK98_9BACT</name>
<dbReference type="GO" id="GO:0008966">
    <property type="term" value="F:phosphoglucosamine mutase activity"/>
    <property type="evidence" value="ECO:0007669"/>
    <property type="project" value="UniProtKB-EC"/>
</dbReference>
<evidence type="ECO:0000313" key="3">
    <source>
        <dbReference type="Proteomes" id="UP001197609"/>
    </source>
</evidence>
<dbReference type="EC" id="5.4.2.10" evidence="2"/>
<reference evidence="2 3" key="1">
    <citation type="journal article" date="2021" name="bioRxiv">
        <title>Unraveling nitrogen, sulfur and carbon metabolic pathways and microbial community transcriptional responses to substrate deprivation and toxicity stresses in a bioreactor mimicking anoxic brackish coastal sediment conditions.</title>
        <authorList>
            <person name="Martins P.D."/>
            <person name="Echeveste M.J."/>
            <person name="Arshad A."/>
            <person name="Kurth J."/>
            <person name="Ouboter H."/>
            <person name="Jetten M.S.M."/>
            <person name="Welte C.U."/>
        </authorList>
    </citation>
    <scope>NUCLEOTIDE SEQUENCE [LARGE SCALE GENOMIC DNA]</scope>
    <source>
        <strain evidence="2">MAG_38</strain>
    </source>
</reference>